<dbReference type="Proteomes" id="UP000028924">
    <property type="component" value="Unassembled WGS sequence"/>
</dbReference>
<protein>
    <submittedName>
        <fullName evidence="2">Uncharacterized protein</fullName>
    </submittedName>
</protein>
<reference evidence="2 3" key="1">
    <citation type="journal article" date="2014" name="BMC Genomics">
        <title>Oil accumulation mechanisms of the oleaginous microalga Chlorella protothecoides revealed through its genome, transcriptomes, and proteomes.</title>
        <authorList>
            <person name="Gao C."/>
            <person name="Wang Y."/>
            <person name="Shen Y."/>
            <person name="Yan D."/>
            <person name="He X."/>
            <person name="Dai J."/>
            <person name="Wu Q."/>
        </authorList>
    </citation>
    <scope>NUCLEOTIDE SEQUENCE [LARGE SCALE GENOMIC DNA]</scope>
    <source>
        <strain evidence="2 3">0710</strain>
    </source>
</reference>
<sequence>MHSGVPIRAQRLTTPSWGAGPAAAPPRCRAPQPPAAACAWHAGPQSRPWRCSGGCCRQPACQNRSSRPPAPGPPSRLPPRSRRFPRRPVAGAPAWRTSSCDRAVQGFGCALGRSCVSACTWSAAERGQTARHFWLMDI</sequence>
<feature type="region of interest" description="Disordered" evidence="1">
    <location>
        <begin position="1"/>
        <end position="34"/>
    </location>
</feature>
<proteinExistence type="predicted"/>
<dbReference type="GeneID" id="23612552"/>
<accession>A0A087SNT0</accession>
<feature type="compositionally biased region" description="Pro residues" evidence="1">
    <location>
        <begin position="68"/>
        <end position="77"/>
    </location>
</feature>
<feature type="compositionally biased region" description="Low complexity" evidence="1">
    <location>
        <begin position="17"/>
        <end position="34"/>
    </location>
</feature>
<organism evidence="2 3">
    <name type="scientific">Auxenochlorella protothecoides</name>
    <name type="common">Green microalga</name>
    <name type="synonym">Chlorella protothecoides</name>
    <dbReference type="NCBI Taxonomy" id="3075"/>
    <lineage>
        <taxon>Eukaryota</taxon>
        <taxon>Viridiplantae</taxon>
        <taxon>Chlorophyta</taxon>
        <taxon>core chlorophytes</taxon>
        <taxon>Trebouxiophyceae</taxon>
        <taxon>Chlorellales</taxon>
        <taxon>Chlorellaceae</taxon>
        <taxon>Auxenochlorella</taxon>
    </lineage>
</organism>
<evidence type="ECO:0000313" key="2">
    <source>
        <dbReference type="EMBL" id="KFM27384.1"/>
    </source>
</evidence>
<evidence type="ECO:0000256" key="1">
    <source>
        <dbReference type="SAM" id="MobiDB-lite"/>
    </source>
</evidence>
<evidence type="ECO:0000313" key="3">
    <source>
        <dbReference type="Proteomes" id="UP000028924"/>
    </source>
</evidence>
<dbReference type="RefSeq" id="XP_011400351.1">
    <property type="nucleotide sequence ID" value="XM_011402049.1"/>
</dbReference>
<feature type="region of interest" description="Disordered" evidence="1">
    <location>
        <begin position="60"/>
        <end position="95"/>
    </location>
</feature>
<dbReference type="AlphaFoldDB" id="A0A087SNT0"/>
<dbReference type="KEGG" id="apro:F751_1161"/>
<name>A0A087SNT0_AUXPR</name>
<dbReference type="EMBL" id="KL662146">
    <property type="protein sequence ID" value="KFM27384.1"/>
    <property type="molecule type" value="Genomic_DNA"/>
</dbReference>
<keyword evidence="3" id="KW-1185">Reference proteome</keyword>
<gene>
    <name evidence="2" type="ORF">F751_1161</name>
</gene>